<name>A0A4Q7YS49_9BACT</name>
<reference evidence="3 4" key="1">
    <citation type="submission" date="2019-02" db="EMBL/GenBank/DDBJ databases">
        <title>Genomic Encyclopedia of Archaeal and Bacterial Type Strains, Phase II (KMG-II): from individual species to whole genera.</title>
        <authorList>
            <person name="Goeker M."/>
        </authorList>
    </citation>
    <scope>NUCLEOTIDE SEQUENCE [LARGE SCALE GENOMIC DNA]</scope>
    <source>
        <strain evidence="3 4">DSM 18101</strain>
    </source>
</reference>
<gene>
    <name evidence="3" type="ORF">BDD14_2006</name>
</gene>
<comment type="caution">
    <text evidence="3">The sequence shown here is derived from an EMBL/GenBank/DDBJ whole genome shotgun (WGS) entry which is preliminary data.</text>
</comment>
<organism evidence="3 4">
    <name type="scientific">Edaphobacter modestus</name>
    <dbReference type="NCBI Taxonomy" id="388466"/>
    <lineage>
        <taxon>Bacteria</taxon>
        <taxon>Pseudomonadati</taxon>
        <taxon>Acidobacteriota</taxon>
        <taxon>Terriglobia</taxon>
        <taxon>Terriglobales</taxon>
        <taxon>Acidobacteriaceae</taxon>
        <taxon>Edaphobacter</taxon>
    </lineage>
</organism>
<keyword evidence="2" id="KW-0732">Signal</keyword>
<feature type="chain" id="PRO_5020472916" evidence="2">
    <location>
        <begin position="25"/>
        <end position="282"/>
    </location>
</feature>
<sequence length="282" mass="30274">MSSLGSRLAICFVLLALAGTPSRAQNTETPKSTEGPLPSAPAHPKTLTNGSIIRMVSAGLSDDLILQAIAAQPGQYTTDADSLVDLKDSNVSERVITAMLNKGRKRLTPETATASEDPPPPQVSEVSEIGAFYKDRNGSWQPLQTEVVHIKSGGWLKSTATHGIIKQDRNGHLNGRESKLPLQAPIEILVYAPTGVDIAEYNFLRFRIHSDNREFRSVTGGVFHSSSGAERDEVPFHPVQAGARTWRFTVGRSVGGGEYGILPPGTGNITNGGKIYTFAITE</sequence>
<evidence type="ECO:0000256" key="1">
    <source>
        <dbReference type="SAM" id="MobiDB-lite"/>
    </source>
</evidence>
<feature type="compositionally biased region" description="Polar residues" evidence="1">
    <location>
        <begin position="22"/>
        <end position="32"/>
    </location>
</feature>
<dbReference type="RefSeq" id="WP_130418595.1">
    <property type="nucleotide sequence ID" value="NZ_SHKW01000001.1"/>
</dbReference>
<feature type="signal peptide" evidence="2">
    <location>
        <begin position="1"/>
        <end position="24"/>
    </location>
</feature>
<dbReference type="AlphaFoldDB" id="A0A4Q7YS49"/>
<dbReference type="EMBL" id="SHKW01000001">
    <property type="protein sequence ID" value="RZU40537.1"/>
    <property type="molecule type" value="Genomic_DNA"/>
</dbReference>
<evidence type="ECO:0000313" key="4">
    <source>
        <dbReference type="Proteomes" id="UP000292958"/>
    </source>
</evidence>
<evidence type="ECO:0000313" key="3">
    <source>
        <dbReference type="EMBL" id="RZU40537.1"/>
    </source>
</evidence>
<evidence type="ECO:0000256" key="2">
    <source>
        <dbReference type="SAM" id="SignalP"/>
    </source>
</evidence>
<feature type="region of interest" description="Disordered" evidence="1">
    <location>
        <begin position="22"/>
        <end position="46"/>
    </location>
</feature>
<keyword evidence="4" id="KW-1185">Reference proteome</keyword>
<accession>A0A4Q7YS49</accession>
<proteinExistence type="predicted"/>
<protein>
    <submittedName>
        <fullName evidence="3">Uncharacterized protein</fullName>
    </submittedName>
</protein>
<dbReference type="Proteomes" id="UP000292958">
    <property type="component" value="Unassembled WGS sequence"/>
</dbReference>
<feature type="region of interest" description="Disordered" evidence="1">
    <location>
        <begin position="104"/>
        <end position="123"/>
    </location>
</feature>
<dbReference type="OrthoDB" id="110505at2"/>